<keyword evidence="1" id="KW-0812">Transmembrane</keyword>
<dbReference type="EMBL" id="BBNQ01000003">
    <property type="protein sequence ID" value="GAL61765.1"/>
    <property type="molecule type" value="Genomic_DNA"/>
</dbReference>
<keyword evidence="1" id="KW-1133">Transmembrane helix</keyword>
<comment type="caution">
    <text evidence="2">The sequence shown here is derived from an EMBL/GenBank/DDBJ whole genome shotgun (WGS) entry which is preliminary data.</text>
</comment>
<proteinExistence type="predicted"/>
<evidence type="ECO:0000313" key="3">
    <source>
        <dbReference type="Proteomes" id="UP000029644"/>
    </source>
</evidence>
<feature type="transmembrane region" description="Helical" evidence="1">
    <location>
        <begin position="6"/>
        <end position="23"/>
    </location>
</feature>
<name>A0A090VAC0_9FLAO</name>
<evidence type="ECO:0000256" key="1">
    <source>
        <dbReference type="SAM" id="Phobius"/>
    </source>
</evidence>
<reference evidence="2 3" key="1">
    <citation type="journal article" date="2014" name="Genome Announc.">
        <title>Draft Genome Sequences of Marine Flavobacterium Algibacter lectus Strains SS8 and NR4.</title>
        <authorList>
            <person name="Takatani N."/>
            <person name="Nakanishi M."/>
            <person name="Meirelles P."/>
            <person name="Mino S."/>
            <person name="Suda W."/>
            <person name="Oshima K."/>
            <person name="Hattori M."/>
            <person name="Ohkuma M."/>
            <person name="Hosokawa M."/>
            <person name="Miyashita K."/>
            <person name="Thompson F.L."/>
            <person name="Niwa A."/>
            <person name="Sawabe T."/>
            <person name="Sawabe T."/>
        </authorList>
    </citation>
    <scope>NUCLEOTIDE SEQUENCE [LARGE SCALE GENOMIC DNA]</scope>
    <source>
        <strain evidence="2 3">JCM 19300</strain>
    </source>
</reference>
<gene>
    <name evidence="2" type="ORF">JCM19300_1588</name>
</gene>
<dbReference type="AlphaFoldDB" id="A0A090VAC0"/>
<protein>
    <submittedName>
        <fullName evidence="2">Uncharacterized protein</fullName>
    </submittedName>
</protein>
<sequence length="68" mass="8030">MIKTVLKIAVVSCIALNIYMILVRCHYIDFYSNTEPVQTRDSVYNFKQQNTKADGNLDLEYQYEEFVE</sequence>
<dbReference type="Proteomes" id="UP000029644">
    <property type="component" value="Unassembled WGS sequence"/>
</dbReference>
<accession>A0A090VAC0</accession>
<organism evidence="2 3">
    <name type="scientific">Algibacter lectus</name>
    <dbReference type="NCBI Taxonomy" id="221126"/>
    <lineage>
        <taxon>Bacteria</taxon>
        <taxon>Pseudomonadati</taxon>
        <taxon>Bacteroidota</taxon>
        <taxon>Flavobacteriia</taxon>
        <taxon>Flavobacteriales</taxon>
        <taxon>Flavobacteriaceae</taxon>
        <taxon>Algibacter</taxon>
    </lineage>
</organism>
<dbReference type="RefSeq" id="WP_042503632.1">
    <property type="nucleotide sequence ID" value="NZ_BBNQ01000003.1"/>
</dbReference>
<keyword evidence="1" id="KW-0472">Membrane</keyword>
<evidence type="ECO:0000313" key="2">
    <source>
        <dbReference type="EMBL" id="GAL61765.1"/>
    </source>
</evidence>